<gene>
    <name evidence="3" type="ORF">CLV43_120115</name>
</gene>
<dbReference type="Pfam" id="PF13576">
    <property type="entry name" value="Pentapeptide_3"/>
    <property type="match status" value="1"/>
</dbReference>
<keyword evidence="2" id="KW-0812">Transmembrane</keyword>
<dbReference type="AlphaFoldDB" id="A0A2T0SH13"/>
<protein>
    <submittedName>
        <fullName evidence="3">Pentapeptide repeat protein</fullName>
    </submittedName>
</protein>
<feature type="transmembrane region" description="Helical" evidence="2">
    <location>
        <begin position="40"/>
        <end position="57"/>
    </location>
</feature>
<accession>A0A2T0SH13</accession>
<evidence type="ECO:0000313" key="3">
    <source>
        <dbReference type="EMBL" id="PRY32696.1"/>
    </source>
</evidence>
<proteinExistence type="predicted"/>
<feature type="compositionally biased region" description="Basic and acidic residues" evidence="1">
    <location>
        <begin position="321"/>
        <end position="332"/>
    </location>
</feature>
<reference evidence="3 4" key="1">
    <citation type="submission" date="2018-03" db="EMBL/GenBank/DDBJ databases">
        <title>Genomic Encyclopedia of Archaeal and Bacterial Type Strains, Phase II (KMG-II): from individual species to whole genera.</title>
        <authorList>
            <person name="Goeker M."/>
        </authorList>
    </citation>
    <scope>NUCLEOTIDE SEQUENCE [LARGE SCALE GENOMIC DNA]</scope>
    <source>
        <strain evidence="3 4">DSM 44720</strain>
    </source>
</reference>
<evidence type="ECO:0000256" key="2">
    <source>
        <dbReference type="SAM" id="Phobius"/>
    </source>
</evidence>
<evidence type="ECO:0000313" key="4">
    <source>
        <dbReference type="Proteomes" id="UP000239494"/>
    </source>
</evidence>
<keyword evidence="4" id="KW-1185">Reference proteome</keyword>
<name>A0A2T0SH13_9PSEU</name>
<comment type="caution">
    <text evidence="3">The sequence shown here is derived from an EMBL/GenBank/DDBJ whole genome shotgun (WGS) entry which is preliminary data.</text>
</comment>
<feature type="transmembrane region" description="Helical" evidence="2">
    <location>
        <begin position="7"/>
        <end position="28"/>
    </location>
</feature>
<evidence type="ECO:0000256" key="1">
    <source>
        <dbReference type="SAM" id="MobiDB-lite"/>
    </source>
</evidence>
<dbReference type="InterPro" id="IPR001646">
    <property type="entry name" value="5peptide_repeat"/>
</dbReference>
<dbReference type="EMBL" id="PVTF01000020">
    <property type="protein sequence ID" value="PRY32696.1"/>
    <property type="molecule type" value="Genomic_DNA"/>
</dbReference>
<feature type="compositionally biased region" description="Basic and acidic residues" evidence="1">
    <location>
        <begin position="340"/>
        <end position="356"/>
    </location>
</feature>
<feature type="region of interest" description="Disordered" evidence="1">
    <location>
        <begin position="312"/>
        <end position="364"/>
    </location>
</feature>
<keyword evidence="2" id="KW-0472">Membrane</keyword>
<dbReference type="Proteomes" id="UP000239494">
    <property type="component" value="Unassembled WGS sequence"/>
</dbReference>
<organism evidence="3 4">
    <name type="scientific">Umezawaea tangerina</name>
    <dbReference type="NCBI Taxonomy" id="84725"/>
    <lineage>
        <taxon>Bacteria</taxon>
        <taxon>Bacillati</taxon>
        <taxon>Actinomycetota</taxon>
        <taxon>Actinomycetes</taxon>
        <taxon>Pseudonocardiales</taxon>
        <taxon>Pseudonocardiaceae</taxon>
        <taxon>Umezawaea</taxon>
    </lineage>
</organism>
<keyword evidence="2" id="KW-1133">Transmembrane helix</keyword>
<sequence>MRGRWMLLLSVLAAVVVTAATIVVLLVVEPKLSKAEALKTGGLAGGAVVALYALWLNDRRRRTEEARHELESVKVADERFARSVEMLGHEADQVRVGAMHALAGLTFSSPRYKQTVLDVLCAYLRRPFDHEGYKRYSDDPEKLVRDGVEEEPAKTDREREVRRTAQRLITDLLPWGMDTDPTAYHLDLTGASLEYFRLSGRRVGRIVARRANFYGITMINEVEASKPSLFSGARFHGRVSAADARFDGGLSFQDVRFAGELDVSRAEVGTFLHLSTDLPKPLRGVLTVRPGTGMRVAKPEGWELAGAYEVQQRPGGGADGRPGDHDGLRDRAAVQADEPDAVRLERERARHERDAESEPDEVQQ</sequence>